<evidence type="ECO:0000313" key="1">
    <source>
        <dbReference type="EMBL" id="GAB10479.1"/>
    </source>
</evidence>
<dbReference type="STRING" id="1073574.GOARA_057_00030"/>
<gene>
    <name evidence="1" type="ORF">GOARA_057_00030</name>
</gene>
<comment type="caution">
    <text evidence="1">The sequence shown here is derived from an EMBL/GenBank/DDBJ whole genome shotgun (WGS) entry which is preliminary data.</text>
</comment>
<keyword evidence="1" id="KW-0808">Transferase</keyword>
<dbReference type="EMBL" id="BAEE01000057">
    <property type="protein sequence ID" value="GAB10479.1"/>
    <property type="molecule type" value="Genomic_DNA"/>
</dbReference>
<name>G7H3Q4_9ACTN</name>
<evidence type="ECO:0000313" key="2">
    <source>
        <dbReference type="Proteomes" id="UP000035088"/>
    </source>
</evidence>
<accession>G7H3Q4</accession>
<reference evidence="1 2" key="1">
    <citation type="submission" date="2011-11" db="EMBL/GenBank/DDBJ databases">
        <title>Whole genome shotgun sequence of Gordonia araii NBRC 100433.</title>
        <authorList>
            <person name="Yoshida Y."/>
            <person name="Hosoyama A."/>
            <person name="Tsuchikane K."/>
            <person name="Katsumata H."/>
            <person name="Yamazaki S."/>
            <person name="Fujita N."/>
        </authorList>
    </citation>
    <scope>NUCLEOTIDE SEQUENCE [LARGE SCALE GENOMIC DNA]</scope>
    <source>
        <strain evidence="1 2">NBRC 100433</strain>
    </source>
</reference>
<keyword evidence="2" id="KW-1185">Reference proteome</keyword>
<protein>
    <submittedName>
        <fullName evidence="1">Putative acyltransferase</fullName>
    </submittedName>
</protein>
<dbReference type="GO" id="GO:0016746">
    <property type="term" value="F:acyltransferase activity"/>
    <property type="evidence" value="ECO:0007669"/>
    <property type="project" value="UniProtKB-KW"/>
</dbReference>
<organism evidence="1 2">
    <name type="scientific">Gordonia araii NBRC 100433</name>
    <dbReference type="NCBI Taxonomy" id="1073574"/>
    <lineage>
        <taxon>Bacteria</taxon>
        <taxon>Bacillati</taxon>
        <taxon>Actinomycetota</taxon>
        <taxon>Actinomycetes</taxon>
        <taxon>Mycobacteriales</taxon>
        <taxon>Gordoniaceae</taxon>
        <taxon>Gordonia</taxon>
    </lineage>
</organism>
<proteinExistence type="predicted"/>
<dbReference type="Proteomes" id="UP000035088">
    <property type="component" value="Unassembled WGS sequence"/>
</dbReference>
<keyword evidence="1" id="KW-0012">Acyltransferase</keyword>
<sequence>MVIDKPESSAPGARWDPAWVARVLPLLRTIAKSYFRSEVRGMDKVPDGGVLLVSNHSGGLMAYDVPLLAVAFAEEFGDDEWYPGGHVAHVFSGTVRELTDQFLSERP</sequence>
<dbReference type="AlphaFoldDB" id="G7H3Q4"/>